<dbReference type="Proteomes" id="UP000199515">
    <property type="component" value="Unassembled WGS sequence"/>
</dbReference>
<evidence type="ECO:0008006" key="4">
    <source>
        <dbReference type="Google" id="ProtNLM"/>
    </source>
</evidence>
<sequence length="126" mass="13754">MSPTGKAVKTMSVPARAVLVTLLFGAVACTATAPDPGPRFDDETANGVVTELSCMKHQPQPPGPRYHDDKLRRTDETLTLLRYYTANGGKPYCDGQRFTETDRQWVALYVRLGADRKNVAALLGEG</sequence>
<dbReference type="STRING" id="589385.SAMN05421504_101807"/>
<evidence type="ECO:0000313" key="3">
    <source>
        <dbReference type="Proteomes" id="UP000199515"/>
    </source>
</evidence>
<gene>
    <name evidence="2" type="ORF">SAMN05421504_101807</name>
</gene>
<protein>
    <recommendedName>
        <fullName evidence="4">Lipoprotein</fullName>
    </recommendedName>
</protein>
<reference evidence="2 3" key="1">
    <citation type="submission" date="2016-10" db="EMBL/GenBank/DDBJ databases">
        <authorList>
            <person name="de Groot N.N."/>
        </authorList>
    </citation>
    <scope>NUCLEOTIDE SEQUENCE [LARGE SCALE GENOMIC DNA]</scope>
    <source>
        <strain evidence="2 3">CPCC 202699</strain>
    </source>
</reference>
<evidence type="ECO:0000313" key="2">
    <source>
        <dbReference type="EMBL" id="SDW52066.1"/>
    </source>
</evidence>
<keyword evidence="3" id="KW-1185">Reference proteome</keyword>
<feature type="chain" id="PRO_5011615836" description="Lipoprotein" evidence="1">
    <location>
        <begin position="34"/>
        <end position="126"/>
    </location>
</feature>
<dbReference type="AlphaFoldDB" id="A0A1H2U7E3"/>
<name>A0A1H2U7E3_9PSEU</name>
<dbReference type="EMBL" id="FNON01000001">
    <property type="protein sequence ID" value="SDW52066.1"/>
    <property type="molecule type" value="Genomic_DNA"/>
</dbReference>
<proteinExistence type="predicted"/>
<accession>A0A1H2U7E3</accession>
<keyword evidence="1" id="KW-0732">Signal</keyword>
<dbReference type="RefSeq" id="WP_245757141.1">
    <property type="nucleotide sequence ID" value="NZ_FNON01000001.1"/>
</dbReference>
<organism evidence="2 3">
    <name type="scientific">Amycolatopsis xylanica</name>
    <dbReference type="NCBI Taxonomy" id="589385"/>
    <lineage>
        <taxon>Bacteria</taxon>
        <taxon>Bacillati</taxon>
        <taxon>Actinomycetota</taxon>
        <taxon>Actinomycetes</taxon>
        <taxon>Pseudonocardiales</taxon>
        <taxon>Pseudonocardiaceae</taxon>
        <taxon>Amycolatopsis</taxon>
    </lineage>
</organism>
<feature type="signal peptide" evidence="1">
    <location>
        <begin position="1"/>
        <end position="33"/>
    </location>
</feature>
<dbReference type="PROSITE" id="PS51257">
    <property type="entry name" value="PROKAR_LIPOPROTEIN"/>
    <property type="match status" value="1"/>
</dbReference>
<evidence type="ECO:0000256" key="1">
    <source>
        <dbReference type="SAM" id="SignalP"/>
    </source>
</evidence>